<dbReference type="PANTHER" id="PTHR36562:SF5">
    <property type="entry name" value="SERINE_ARGININE REPETITIVE MATRIX 2"/>
    <property type="match status" value="1"/>
</dbReference>
<protein>
    <recommendedName>
        <fullName evidence="7">CWF21 domain-containing protein</fullName>
    </recommendedName>
</protein>
<comment type="subcellular location">
    <subcellularLocation>
        <location evidence="1">Nucleus</location>
    </subcellularLocation>
</comment>
<dbReference type="CDD" id="cd21372">
    <property type="entry name" value="cwf21_CWC21-like"/>
    <property type="match status" value="1"/>
</dbReference>
<evidence type="ECO:0000256" key="6">
    <source>
        <dbReference type="ARBA" id="ARBA00023242"/>
    </source>
</evidence>
<dbReference type="OrthoDB" id="10267305at2759"/>
<keyword evidence="3" id="KW-0507">mRNA processing</keyword>
<dbReference type="VEuPathDB" id="MicrosporidiaDB:DI09_55p190"/>
<dbReference type="AlphaFoldDB" id="A0A098VP14"/>
<evidence type="ECO:0000256" key="2">
    <source>
        <dbReference type="ARBA" id="ARBA00005954"/>
    </source>
</evidence>
<organism evidence="8 9">
    <name type="scientific">Mitosporidium daphniae</name>
    <dbReference type="NCBI Taxonomy" id="1485682"/>
    <lineage>
        <taxon>Eukaryota</taxon>
        <taxon>Fungi</taxon>
        <taxon>Fungi incertae sedis</taxon>
        <taxon>Microsporidia</taxon>
        <taxon>Mitosporidium</taxon>
    </lineage>
</organism>
<dbReference type="GO" id="GO:0008380">
    <property type="term" value="P:RNA splicing"/>
    <property type="evidence" value="ECO:0007669"/>
    <property type="project" value="UniProtKB-KW"/>
</dbReference>
<keyword evidence="9" id="KW-1185">Reference proteome</keyword>
<evidence type="ECO:0000256" key="1">
    <source>
        <dbReference type="ARBA" id="ARBA00004123"/>
    </source>
</evidence>
<keyword evidence="5" id="KW-0508">mRNA splicing</keyword>
<gene>
    <name evidence="8" type="ORF">DI09_55p190</name>
</gene>
<evidence type="ECO:0000313" key="8">
    <source>
        <dbReference type="EMBL" id="KGG50802.1"/>
    </source>
</evidence>
<evidence type="ECO:0000313" key="9">
    <source>
        <dbReference type="Proteomes" id="UP000029725"/>
    </source>
</evidence>
<reference evidence="8 9" key="1">
    <citation type="submission" date="2014-04" db="EMBL/GenBank/DDBJ databases">
        <title>A new species of microsporidia sheds light on the evolution of extreme parasitism.</title>
        <authorList>
            <person name="Haag K.L."/>
            <person name="James T.Y."/>
            <person name="Larsson R."/>
            <person name="Schaer T.M."/>
            <person name="Refardt D."/>
            <person name="Pombert J.-F."/>
            <person name="Ebert D."/>
        </authorList>
    </citation>
    <scope>NUCLEOTIDE SEQUENCE [LARGE SCALE GENOMIC DNA]</scope>
    <source>
        <strain evidence="8 9">UGP3</strain>
        <tissue evidence="8">Spores</tissue>
    </source>
</reference>
<dbReference type="InterPro" id="IPR051372">
    <property type="entry name" value="CWC21"/>
</dbReference>
<comment type="similarity">
    <text evidence="2">Belongs to the CWC21 family.</text>
</comment>
<proteinExistence type="inferred from homology"/>
<sequence length="154" mass="17645">MYNGIGLATPRGSGTNGYVVKNLGHLKPKGNSFKSASYTEMLEDSKPVLRSISQDIVEHNRKREIELKVVQFIEELEVSGKYVSDEIEHKSNAYRERLFELAEKRHTEDKIESEVAFDAKARQNAKFREAFSIKSDIKEGDGFRFMRPEVPNSF</sequence>
<evidence type="ECO:0000256" key="4">
    <source>
        <dbReference type="ARBA" id="ARBA00022728"/>
    </source>
</evidence>
<dbReference type="SMART" id="SM01115">
    <property type="entry name" value="cwf21"/>
    <property type="match status" value="1"/>
</dbReference>
<dbReference type="GO" id="GO:0005681">
    <property type="term" value="C:spliceosomal complex"/>
    <property type="evidence" value="ECO:0007669"/>
    <property type="project" value="UniProtKB-KW"/>
</dbReference>
<dbReference type="Gene3D" id="6.10.140.420">
    <property type="match status" value="1"/>
</dbReference>
<dbReference type="Pfam" id="PF08312">
    <property type="entry name" value="cwf21"/>
    <property type="match status" value="1"/>
</dbReference>
<dbReference type="GeneID" id="25260320"/>
<evidence type="ECO:0000256" key="3">
    <source>
        <dbReference type="ARBA" id="ARBA00022664"/>
    </source>
</evidence>
<comment type="caution">
    <text evidence="8">The sequence shown here is derived from an EMBL/GenBank/DDBJ whole genome shotgun (WGS) entry which is preliminary data.</text>
</comment>
<feature type="domain" description="CWF21" evidence="7">
    <location>
        <begin position="57"/>
        <end position="103"/>
    </location>
</feature>
<evidence type="ECO:0000256" key="5">
    <source>
        <dbReference type="ARBA" id="ARBA00023187"/>
    </source>
</evidence>
<dbReference type="GO" id="GO:0006397">
    <property type="term" value="P:mRNA processing"/>
    <property type="evidence" value="ECO:0007669"/>
    <property type="project" value="UniProtKB-KW"/>
</dbReference>
<dbReference type="EMBL" id="JMKJ01000510">
    <property type="protein sequence ID" value="KGG50802.1"/>
    <property type="molecule type" value="Genomic_DNA"/>
</dbReference>
<keyword evidence="4" id="KW-0747">Spliceosome</keyword>
<dbReference type="Proteomes" id="UP000029725">
    <property type="component" value="Unassembled WGS sequence"/>
</dbReference>
<keyword evidence="6" id="KW-0539">Nucleus</keyword>
<evidence type="ECO:0000259" key="7">
    <source>
        <dbReference type="SMART" id="SM01115"/>
    </source>
</evidence>
<dbReference type="HOGENOM" id="CLU_067891_2_1_1"/>
<dbReference type="PANTHER" id="PTHR36562">
    <property type="entry name" value="SERINE/ARGININE REPETITIVE MATRIX 2"/>
    <property type="match status" value="1"/>
</dbReference>
<dbReference type="InterPro" id="IPR013170">
    <property type="entry name" value="mRNA_splic_Cwf21_dom"/>
</dbReference>
<name>A0A098VP14_9MICR</name>
<accession>A0A098VP14</accession>
<dbReference type="RefSeq" id="XP_013237229.1">
    <property type="nucleotide sequence ID" value="XM_013381775.1"/>
</dbReference>